<proteinExistence type="predicted"/>
<protein>
    <submittedName>
        <fullName evidence="2">Major sperm protein</fullName>
    </submittedName>
</protein>
<sequence>MAAKLQQVLRLDPANELTFIGPHTEIITTKLRLENPSDRVVYFKVKTTAPKHYCVRPNSGIIKPRNTAEVSVHLQPTDSPTSLDREGAKHKFMIQSAFADSDEIPIDDFWKNTSPTAVMDSKLRVLFNLHAPAINIPATASKEGAAVTTPAVPTQVPKAKELTSDSKDSELRKRIDNEKKLERDNRELREEIARLNRISQNASTEVGLPMMQVYLIAFAALLIGLILGKMF</sequence>
<dbReference type="Proteomes" id="UP000887576">
    <property type="component" value="Unplaced"/>
</dbReference>
<evidence type="ECO:0000313" key="2">
    <source>
        <dbReference type="WBParaSite" id="JU765_v2.g20746.t1"/>
    </source>
</evidence>
<accession>A0AC34QZJ3</accession>
<dbReference type="WBParaSite" id="JU765_v2.g20746.t1">
    <property type="protein sequence ID" value="JU765_v2.g20746.t1"/>
    <property type="gene ID" value="JU765_v2.g20746"/>
</dbReference>
<name>A0AC34QZJ3_9BILA</name>
<organism evidence="1 2">
    <name type="scientific">Panagrolaimus sp. JU765</name>
    <dbReference type="NCBI Taxonomy" id="591449"/>
    <lineage>
        <taxon>Eukaryota</taxon>
        <taxon>Metazoa</taxon>
        <taxon>Ecdysozoa</taxon>
        <taxon>Nematoda</taxon>
        <taxon>Chromadorea</taxon>
        <taxon>Rhabditida</taxon>
        <taxon>Tylenchina</taxon>
        <taxon>Panagrolaimomorpha</taxon>
        <taxon>Panagrolaimoidea</taxon>
        <taxon>Panagrolaimidae</taxon>
        <taxon>Panagrolaimus</taxon>
    </lineage>
</organism>
<evidence type="ECO:0000313" key="1">
    <source>
        <dbReference type="Proteomes" id="UP000887576"/>
    </source>
</evidence>
<reference evidence="2" key="1">
    <citation type="submission" date="2022-11" db="UniProtKB">
        <authorList>
            <consortium name="WormBaseParasite"/>
        </authorList>
    </citation>
    <scope>IDENTIFICATION</scope>
</reference>